<feature type="binding site" evidence="4 5">
    <location>
        <position position="129"/>
    </location>
    <ligand>
        <name>Zn(2+)</name>
        <dbReference type="ChEBI" id="CHEBI:29105"/>
    </ligand>
</feature>
<comment type="cofactor">
    <cofactor evidence="4">
        <name>Zn(2+)</name>
        <dbReference type="ChEBI" id="CHEBI:29105"/>
    </cofactor>
    <text evidence="4">Binds 1 zinc ion per subunit.</text>
</comment>
<comment type="similarity">
    <text evidence="4">Belongs to the sirtuin family. Class U subfamily.</text>
</comment>
<dbReference type="GO" id="GO:0017136">
    <property type="term" value="F:histone deacetylase activity, NAD-dependent"/>
    <property type="evidence" value="ECO:0007669"/>
    <property type="project" value="TreeGrafter"/>
</dbReference>
<feature type="active site" description="Proton acceptor" evidence="4 5">
    <location>
        <position position="121"/>
    </location>
</feature>
<dbReference type="NCBIfam" id="NF001752">
    <property type="entry name" value="PRK00481.1-1"/>
    <property type="match status" value="1"/>
</dbReference>
<evidence type="ECO:0000256" key="5">
    <source>
        <dbReference type="PROSITE-ProRule" id="PRU00236"/>
    </source>
</evidence>
<feature type="binding site" evidence="4">
    <location>
        <position position="36"/>
    </location>
    <ligand>
        <name>NAD(+)</name>
        <dbReference type="ChEBI" id="CHEBI:57540"/>
    </ligand>
</feature>
<feature type="binding site" evidence="4 5">
    <location>
        <position position="150"/>
    </location>
    <ligand>
        <name>Zn(2+)</name>
        <dbReference type="ChEBI" id="CHEBI:29105"/>
    </ligand>
</feature>
<dbReference type="Pfam" id="PF02146">
    <property type="entry name" value="SIR2"/>
    <property type="match status" value="1"/>
</dbReference>
<evidence type="ECO:0000256" key="1">
    <source>
        <dbReference type="ARBA" id="ARBA00022490"/>
    </source>
</evidence>
<comment type="subcellular location">
    <subcellularLocation>
        <location evidence="4">Cytoplasm</location>
    </subcellularLocation>
</comment>
<keyword evidence="4 5" id="KW-0479">Metal-binding</keyword>
<dbReference type="EMBL" id="DVFW01000044">
    <property type="protein sequence ID" value="HIQ81280.1"/>
    <property type="molecule type" value="Genomic_DNA"/>
</dbReference>
<evidence type="ECO:0000256" key="2">
    <source>
        <dbReference type="ARBA" id="ARBA00022679"/>
    </source>
</evidence>
<evidence type="ECO:0000313" key="7">
    <source>
        <dbReference type="EMBL" id="HIQ81280.1"/>
    </source>
</evidence>
<dbReference type="PANTHER" id="PTHR11085:SF4">
    <property type="entry name" value="NAD-DEPENDENT PROTEIN DEACYLASE"/>
    <property type="match status" value="1"/>
</dbReference>
<dbReference type="InterPro" id="IPR026590">
    <property type="entry name" value="Ssirtuin_cat_dom"/>
</dbReference>
<feature type="binding site" evidence="4">
    <location>
        <position position="121"/>
    </location>
    <ligand>
        <name>NAD(+)</name>
        <dbReference type="ChEBI" id="CHEBI:57540"/>
    </ligand>
</feature>
<dbReference type="GO" id="GO:0005737">
    <property type="term" value="C:cytoplasm"/>
    <property type="evidence" value="ECO:0007669"/>
    <property type="project" value="UniProtKB-SubCell"/>
</dbReference>
<dbReference type="InterPro" id="IPR003000">
    <property type="entry name" value="Sirtuin"/>
</dbReference>
<evidence type="ECO:0000313" key="8">
    <source>
        <dbReference type="Proteomes" id="UP000886787"/>
    </source>
</evidence>
<dbReference type="Proteomes" id="UP000886787">
    <property type="component" value="Unassembled WGS sequence"/>
</dbReference>
<feature type="binding site" evidence="4 5">
    <location>
        <position position="132"/>
    </location>
    <ligand>
        <name>Zn(2+)</name>
        <dbReference type="ChEBI" id="CHEBI:29105"/>
    </ligand>
</feature>
<sequence length="241" mass="26734">MENMLKKLQEIIDQSQNVVFFGGAGVSTESGIPDFRSADGLYNQKYEAPPEIILSHTFFMQHTEAFFRFYRDKMLCLQAKPNAAHKKLAEMEKAGKLLAVVTQNIDGLHQRGGSKTVYELHGSIYRNYCMQCKKAFGVQYILQSEKVPKCDQCGGVIKPDVVLYEEGLDEQTVQNAVSVIARADCLIIAGTSLTVYPAAGMVRCFGGRHLVLINRDQTAMDASADLVIHEKVGRVLGQLIL</sequence>
<feature type="domain" description="Deacetylase sirtuin-type" evidence="6">
    <location>
        <begin position="1"/>
        <end position="241"/>
    </location>
</feature>
<dbReference type="Gene3D" id="3.30.1600.10">
    <property type="entry name" value="SIR2/SIRT2 'Small Domain"/>
    <property type="match status" value="1"/>
</dbReference>
<comment type="caution">
    <text evidence="4">Lacks conserved residue(s) required for the propagation of feature annotation.</text>
</comment>
<evidence type="ECO:0000256" key="3">
    <source>
        <dbReference type="ARBA" id="ARBA00023027"/>
    </source>
</evidence>
<feature type="binding site" evidence="4">
    <location>
        <position position="105"/>
    </location>
    <ligand>
        <name>nicotinamide</name>
        <dbReference type="ChEBI" id="CHEBI:17154"/>
    </ligand>
</feature>
<dbReference type="GO" id="GO:0008270">
    <property type="term" value="F:zinc ion binding"/>
    <property type="evidence" value="ECO:0007669"/>
    <property type="project" value="UniProtKB-UniRule"/>
</dbReference>
<dbReference type="GO" id="GO:0070403">
    <property type="term" value="F:NAD+ binding"/>
    <property type="evidence" value="ECO:0007669"/>
    <property type="project" value="UniProtKB-UniRule"/>
</dbReference>
<feature type="binding site" evidence="4 5">
    <location>
        <position position="153"/>
    </location>
    <ligand>
        <name>Zn(2+)</name>
        <dbReference type="ChEBI" id="CHEBI:29105"/>
    </ligand>
</feature>
<feature type="binding site" evidence="4">
    <location>
        <position position="191"/>
    </location>
    <ligand>
        <name>NAD(+)</name>
        <dbReference type="ChEBI" id="CHEBI:57540"/>
    </ligand>
</feature>
<dbReference type="InterPro" id="IPR026591">
    <property type="entry name" value="Sirtuin_cat_small_dom_sf"/>
</dbReference>
<dbReference type="InterPro" id="IPR050134">
    <property type="entry name" value="NAD-dep_sirtuin_deacylases"/>
</dbReference>
<reference evidence="7" key="2">
    <citation type="journal article" date="2021" name="PeerJ">
        <title>Extensive microbial diversity within the chicken gut microbiome revealed by metagenomics and culture.</title>
        <authorList>
            <person name="Gilroy R."/>
            <person name="Ravi A."/>
            <person name="Getino M."/>
            <person name="Pursley I."/>
            <person name="Horton D.L."/>
            <person name="Alikhan N.F."/>
            <person name="Baker D."/>
            <person name="Gharbi K."/>
            <person name="Hall N."/>
            <person name="Watson M."/>
            <person name="Adriaenssens E.M."/>
            <person name="Foster-Nyarko E."/>
            <person name="Jarju S."/>
            <person name="Secka A."/>
            <person name="Antonio M."/>
            <person name="Oren A."/>
            <person name="Chaudhuri R.R."/>
            <person name="La Ragione R."/>
            <person name="Hildebrand F."/>
            <person name="Pallen M.J."/>
        </authorList>
    </citation>
    <scope>NUCLEOTIDE SEQUENCE</scope>
    <source>
        <strain evidence="7">ChiSjej1B19-3389</strain>
    </source>
</reference>
<keyword evidence="3 4" id="KW-0520">NAD</keyword>
<dbReference type="NCBIfam" id="NF001753">
    <property type="entry name" value="PRK00481.1-3"/>
    <property type="match status" value="1"/>
</dbReference>
<dbReference type="Gene3D" id="3.40.50.1220">
    <property type="entry name" value="TPP-binding domain"/>
    <property type="match status" value="1"/>
</dbReference>
<dbReference type="PANTHER" id="PTHR11085">
    <property type="entry name" value="NAD-DEPENDENT PROTEIN DEACYLASE SIRTUIN-5, MITOCHONDRIAL-RELATED"/>
    <property type="match status" value="1"/>
</dbReference>
<dbReference type="CDD" id="cd01407">
    <property type="entry name" value="SIR2-fam"/>
    <property type="match status" value="1"/>
</dbReference>
<accession>A0A9D0ZJ15</accession>
<feature type="binding site" evidence="4">
    <location>
        <position position="192"/>
    </location>
    <ligand>
        <name>NAD(+)</name>
        <dbReference type="ChEBI" id="CHEBI:57540"/>
    </ligand>
</feature>
<keyword evidence="1 4" id="KW-0963">Cytoplasm</keyword>
<dbReference type="AlphaFoldDB" id="A0A9D0ZJ15"/>
<feature type="binding site" evidence="4">
    <location>
        <position position="106"/>
    </location>
    <ligand>
        <name>NAD(+)</name>
        <dbReference type="ChEBI" id="CHEBI:57540"/>
    </ligand>
</feature>
<feature type="binding site" evidence="4">
    <location>
        <position position="103"/>
    </location>
    <ligand>
        <name>NAD(+)</name>
        <dbReference type="ChEBI" id="CHEBI:57540"/>
    </ligand>
</feature>
<dbReference type="EC" id="2.3.1.286" evidence="4"/>
<comment type="catalytic activity">
    <reaction evidence="4">
        <text>N(6)-acetyl-L-lysyl-[protein] + NAD(+) + H2O = 2''-O-acetyl-ADP-D-ribose + nicotinamide + L-lysyl-[protein]</text>
        <dbReference type="Rhea" id="RHEA:43636"/>
        <dbReference type="Rhea" id="RHEA-COMP:9752"/>
        <dbReference type="Rhea" id="RHEA-COMP:10731"/>
        <dbReference type="ChEBI" id="CHEBI:15377"/>
        <dbReference type="ChEBI" id="CHEBI:17154"/>
        <dbReference type="ChEBI" id="CHEBI:29969"/>
        <dbReference type="ChEBI" id="CHEBI:57540"/>
        <dbReference type="ChEBI" id="CHEBI:61930"/>
        <dbReference type="ChEBI" id="CHEBI:83767"/>
        <dbReference type="EC" id="2.3.1.286"/>
    </reaction>
</comment>
<feature type="binding site" evidence="4">
    <location>
        <position position="24"/>
    </location>
    <ligand>
        <name>NAD(+)</name>
        <dbReference type="ChEBI" id="CHEBI:57540"/>
    </ligand>
</feature>
<evidence type="ECO:0000259" key="6">
    <source>
        <dbReference type="PROSITE" id="PS50305"/>
    </source>
</evidence>
<dbReference type="InterPro" id="IPR028628">
    <property type="entry name" value="Sirtuin_class_U"/>
</dbReference>
<dbReference type="PROSITE" id="PS50305">
    <property type="entry name" value="SIRTUIN"/>
    <property type="match status" value="1"/>
</dbReference>
<evidence type="ECO:0000256" key="4">
    <source>
        <dbReference type="HAMAP-Rule" id="MF_01968"/>
    </source>
</evidence>
<reference evidence="7" key="1">
    <citation type="submission" date="2020-10" db="EMBL/GenBank/DDBJ databases">
        <authorList>
            <person name="Gilroy R."/>
        </authorList>
    </citation>
    <scope>NUCLEOTIDE SEQUENCE</scope>
    <source>
        <strain evidence="7">ChiSjej1B19-3389</strain>
    </source>
</reference>
<name>A0A9D0ZJ15_9FIRM</name>
<gene>
    <name evidence="4" type="primary">cobB</name>
    <name evidence="7" type="ORF">IAD32_08380</name>
</gene>
<feature type="binding site" evidence="4">
    <location>
        <position position="214"/>
    </location>
    <ligand>
        <name>NAD(+)</name>
        <dbReference type="ChEBI" id="CHEBI:57540"/>
    </ligand>
</feature>
<feature type="binding site" evidence="4">
    <location>
        <position position="106"/>
    </location>
    <ligand>
        <name>nicotinamide</name>
        <dbReference type="ChEBI" id="CHEBI:17154"/>
    </ligand>
</feature>
<organism evidence="7 8">
    <name type="scientific">Candidatus Scatavimonas merdigallinarum</name>
    <dbReference type="NCBI Taxonomy" id="2840914"/>
    <lineage>
        <taxon>Bacteria</taxon>
        <taxon>Bacillati</taxon>
        <taxon>Bacillota</taxon>
        <taxon>Clostridia</taxon>
        <taxon>Eubacteriales</taxon>
        <taxon>Oscillospiraceae</taxon>
        <taxon>Oscillospiraceae incertae sedis</taxon>
        <taxon>Candidatus Scatavimonas</taxon>
    </lineage>
</organism>
<keyword evidence="4 5" id="KW-0862">Zinc</keyword>
<comment type="caution">
    <text evidence="7">The sequence shown here is derived from an EMBL/GenBank/DDBJ whole genome shotgun (WGS) entry which is preliminary data.</text>
</comment>
<feature type="binding site" evidence="4">
    <location>
        <position position="28"/>
    </location>
    <ligand>
        <name>NAD(+)</name>
        <dbReference type="ChEBI" id="CHEBI:57540"/>
    </ligand>
</feature>
<protein>
    <recommendedName>
        <fullName evidence="4">NAD-dependent protein deacetylase</fullName>
        <ecNumber evidence="4">2.3.1.286</ecNumber>
    </recommendedName>
    <alternativeName>
        <fullName evidence="4">Regulatory protein SIR2 homolog</fullName>
    </alternativeName>
</protein>
<feature type="binding site" evidence="4">
    <location>
        <position position="35"/>
    </location>
    <ligand>
        <name>nicotinamide</name>
        <dbReference type="ChEBI" id="CHEBI:17154"/>
    </ligand>
</feature>
<dbReference type="SUPFAM" id="SSF52467">
    <property type="entry name" value="DHS-like NAD/FAD-binding domain"/>
    <property type="match status" value="1"/>
</dbReference>
<comment type="function">
    <text evidence="4">NAD-dependent protein deacetylase which modulates the activities of several enzymes which are inactive in their acetylated form.</text>
</comment>
<feature type="binding site" evidence="4">
    <location>
        <position position="232"/>
    </location>
    <ligand>
        <name>NAD(+)</name>
        <dbReference type="ChEBI" id="CHEBI:57540"/>
    </ligand>
</feature>
<keyword evidence="2 4" id="KW-0808">Transferase</keyword>
<dbReference type="InterPro" id="IPR029035">
    <property type="entry name" value="DHS-like_NAD/FAD-binding_dom"/>
</dbReference>
<dbReference type="HAMAP" id="MF_01968">
    <property type="entry name" value="Sirtuin_ClassU"/>
    <property type="match status" value="1"/>
</dbReference>
<feature type="binding site" evidence="4">
    <location>
        <position position="35"/>
    </location>
    <ligand>
        <name>NAD(+)</name>
        <dbReference type="ChEBI" id="CHEBI:57540"/>
    </ligand>
</feature>
<feature type="binding site" evidence="4">
    <location>
        <position position="105"/>
    </location>
    <ligand>
        <name>NAD(+)</name>
        <dbReference type="ChEBI" id="CHEBI:57540"/>
    </ligand>
</feature>
<proteinExistence type="inferred from homology"/>